<dbReference type="AlphaFoldDB" id="A0AAD8I050"/>
<dbReference type="Proteomes" id="UP001237642">
    <property type="component" value="Unassembled WGS sequence"/>
</dbReference>
<sequence>MLLSRGREKERKRERERERENNKLRSLQLICCIIMGVQLAEGHQVEMSDVNYTDLEVSYHVRDALKSARLGQSDSYHELIGVLHHTERLAPDEVAMLVTSLKALSGAVSYIDSDHHKMLLSSISGMSLWNYGPDVMDVLVELVVALAAVSGKYLHLCLDMLVRNFVPPLSFLRLLQQPRGLAKKEQVLSRVHTALKEIADLVPLAPLRLEQVVKERMPHRSSKQPWILSVIYVENMLRLDGGAMGDLVGRTMLVEVINRIVELDVEIGWDELLIDDSNKGMFEMELEEGGMSSEAEIGKEKISKDTSNQKTLSGNDVAEHLDLLMVFIFEHLNLCYESGRLDQVFEVLLLSFQSTVLHAYKSKFSQFVMFYACSLDPENCGTRFANMLVDIYKNSTFVLEWRMGAVSYLASYLSRANFVSASYVVTIVESLVDWCLTYCKSQKGETNPKTHRVFYSGIQAIMYILCFRMRSALGVPCNETKLSLLPIRAILKHSLNPLKVCLPSIVHEFLQQAKAARLFSVAEDFPLLGVPESEISGDFGGLERLDMFFPFDPYLLKNSDRFIRPNFIYWSMVRTIYADDDEDEDGDQSEGSIDEDIEDGGRDDDIALDEFDNSLNKMSITPKSNGFGSRLQGHKQMPSRIRPSACPESL</sequence>
<keyword evidence="4" id="KW-1185">Reference proteome</keyword>
<dbReference type="PANTHER" id="PTHR12790:SF0">
    <property type="entry name" value="RNA POLYMERASE I-SPECIFIC TRANSCRIPTION INITIATION FACTOR RRN3-RELATED"/>
    <property type="match status" value="1"/>
</dbReference>
<comment type="similarity">
    <text evidence="1">Belongs to the RRN3 family.</text>
</comment>
<evidence type="ECO:0000256" key="1">
    <source>
        <dbReference type="ARBA" id="ARBA00010098"/>
    </source>
</evidence>
<dbReference type="EMBL" id="JAUIZM010000007">
    <property type="protein sequence ID" value="KAK1376034.1"/>
    <property type="molecule type" value="Genomic_DNA"/>
</dbReference>
<evidence type="ECO:0000313" key="4">
    <source>
        <dbReference type="Proteomes" id="UP001237642"/>
    </source>
</evidence>
<keyword evidence="3" id="KW-0396">Initiation factor</keyword>
<reference evidence="3" key="2">
    <citation type="submission" date="2023-05" db="EMBL/GenBank/DDBJ databases">
        <authorList>
            <person name="Schelkunov M.I."/>
        </authorList>
    </citation>
    <scope>NUCLEOTIDE SEQUENCE</scope>
    <source>
        <strain evidence="3">Hsosn_3</strain>
        <tissue evidence="3">Leaf</tissue>
    </source>
</reference>
<dbReference type="GO" id="GO:0005634">
    <property type="term" value="C:nucleus"/>
    <property type="evidence" value="ECO:0007669"/>
    <property type="project" value="TreeGrafter"/>
</dbReference>
<feature type="compositionally biased region" description="Acidic residues" evidence="2">
    <location>
        <begin position="581"/>
        <end position="598"/>
    </location>
</feature>
<name>A0AAD8I050_9APIA</name>
<proteinExistence type="inferred from homology"/>
<reference evidence="3" key="1">
    <citation type="submission" date="2023-02" db="EMBL/GenBank/DDBJ databases">
        <title>Genome of toxic invasive species Heracleum sosnowskyi carries increased number of genes despite the absence of recent whole-genome duplications.</title>
        <authorList>
            <person name="Schelkunov M."/>
            <person name="Shtratnikova V."/>
            <person name="Makarenko M."/>
            <person name="Klepikova A."/>
            <person name="Omelchenko D."/>
            <person name="Novikova G."/>
            <person name="Obukhova E."/>
            <person name="Bogdanov V."/>
            <person name="Penin A."/>
            <person name="Logacheva M."/>
        </authorList>
    </citation>
    <scope>NUCLEOTIDE SEQUENCE</scope>
    <source>
        <strain evidence="3">Hsosn_3</strain>
        <tissue evidence="3">Leaf</tissue>
    </source>
</reference>
<comment type="caution">
    <text evidence="3">The sequence shown here is derived from an EMBL/GenBank/DDBJ whole genome shotgun (WGS) entry which is preliminary data.</text>
</comment>
<protein>
    <submittedName>
        <fullName evidence="3">RNA polymerase I-specific transcription initiation factor RRN3</fullName>
    </submittedName>
</protein>
<accession>A0AAD8I050</accession>
<gene>
    <name evidence="3" type="ORF">POM88_032227</name>
</gene>
<dbReference type="InterPro" id="IPR007991">
    <property type="entry name" value="RNA_pol_I_trans_ini_fac_RRN3"/>
</dbReference>
<organism evidence="3 4">
    <name type="scientific">Heracleum sosnowskyi</name>
    <dbReference type="NCBI Taxonomy" id="360622"/>
    <lineage>
        <taxon>Eukaryota</taxon>
        <taxon>Viridiplantae</taxon>
        <taxon>Streptophyta</taxon>
        <taxon>Embryophyta</taxon>
        <taxon>Tracheophyta</taxon>
        <taxon>Spermatophyta</taxon>
        <taxon>Magnoliopsida</taxon>
        <taxon>eudicotyledons</taxon>
        <taxon>Gunneridae</taxon>
        <taxon>Pentapetalae</taxon>
        <taxon>asterids</taxon>
        <taxon>campanulids</taxon>
        <taxon>Apiales</taxon>
        <taxon>Apiaceae</taxon>
        <taxon>Apioideae</taxon>
        <taxon>apioid superclade</taxon>
        <taxon>Tordylieae</taxon>
        <taxon>Tordyliinae</taxon>
        <taxon>Heracleum</taxon>
    </lineage>
</organism>
<dbReference type="GO" id="GO:0001042">
    <property type="term" value="F:RNA polymerase I core binding"/>
    <property type="evidence" value="ECO:0007669"/>
    <property type="project" value="TreeGrafter"/>
</dbReference>
<dbReference type="GO" id="GO:0003743">
    <property type="term" value="F:translation initiation factor activity"/>
    <property type="evidence" value="ECO:0007669"/>
    <property type="project" value="UniProtKB-KW"/>
</dbReference>
<keyword evidence="3" id="KW-0648">Protein biosynthesis</keyword>
<dbReference type="Pfam" id="PF05327">
    <property type="entry name" value="RRN3"/>
    <property type="match status" value="1"/>
</dbReference>
<evidence type="ECO:0000313" key="3">
    <source>
        <dbReference type="EMBL" id="KAK1376034.1"/>
    </source>
</evidence>
<feature type="region of interest" description="Disordered" evidence="2">
    <location>
        <begin position="581"/>
        <end position="650"/>
    </location>
</feature>
<dbReference type="GO" id="GO:0006361">
    <property type="term" value="P:transcription initiation at RNA polymerase I promoter"/>
    <property type="evidence" value="ECO:0007669"/>
    <property type="project" value="InterPro"/>
</dbReference>
<dbReference type="GO" id="GO:0001181">
    <property type="term" value="F:RNA polymerase I general transcription initiation factor activity"/>
    <property type="evidence" value="ECO:0007669"/>
    <property type="project" value="InterPro"/>
</dbReference>
<feature type="compositionally biased region" description="Polar residues" evidence="2">
    <location>
        <begin position="613"/>
        <end position="627"/>
    </location>
</feature>
<evidence type="ECO:0000256" key="2">
    <source>
        <dbReference type="SAM" id="MobiDB-lite"/>
    </source>
</evidence>
<dbReference type="PANTHER" id="PTHR12790">
    <property type="entry name" value="TRANSCRIPTION INITIATION FACTOR IA RRN3"/>
    <property type="match status" value="1"/>
</dbReference>